<dbReference type="AlphaFoldDB" id="A0AAE3L1M6"/>
<gene>
    <name evidence="1" type="ORF">J2T55_001377</name>
</gene>
<comment type="caution">
    <text evidence="1">The sequence shown here is derived from an EMBL/GenBank/DDBJ whole genome shotgun (WGS) entry which is preliminary data.</text>
</comment>
<sequence length="165" mass="18041">MFRMRLFGLILIVLPLALVVGALLLNRATLFAPPGPLARLATYLGSNVAELQPQAALPELRPGVYPVKPGLLCREVAAALDALDWDWQQTHDCRYQATVTTPLLKFTDDVTVTVEPVGEASARLHIRSAARLGRGDFGANRRHVLDLVAAVERQLSQGEPVRLED</sequence>
<dbReference type="EMBL" id="JANUCT010000008">
    <property type="protein sequence ID" value="MCS3903356.1"/>
    <property type="molecule type" value="Genomic_DNA"/>
</dbReference>
<organism evidence="1 2">
    <name type="scientific">Methylohalomonas lacus</name>
    <dbReference type="NCBI Taxonomy" id="398773"/>
    <lineage>
        <taxon>Bacteria</taxon>
        <taxon>Pseudomonadati</taxon>
        <taxon>Pseudomonadota</taxon>
        <taxon>Gammaproteobacteria</taxon>
        <taxon>Methylohalomonadales</taxon>
        <taxon>Methylohalomonadaceae</taxon>
        <taxon>Methylohalomonas</taxon>
    </lineage>
</organism>
<dbReference type="RefSeq" id="WP_259055068.1">
    <property type="nucleotide sequence ID" value="NZ_JANUCT010000008.1"/>
</dbReference>
<name>A0AAE3L1M6_9GAMM</name>
<keyword evidence="2" id="KW-1185">Reference proteome</keyword>
<proteinExistence type="predicted"/>
<protein>
    <recommendedName>
        <fullName evidence="3">DUF1499 domain-containing protein</fullName>
    </recommendedName>
</protein>
<evidence type="ECO:0008006" key="3">
    <source>
        <dbReference type="Google" id="ProtNLM"/>
    </source>
</evidence>
<dbReference type="Proteomes" id="UP001204445">
    <property type="component" value="Unassembled WGS sequence"/>
</dbReference>
<evidence type="ECO:0000313" key="1">
    <source>
        <dbReference type="EMBL" id="MCS3903356.1"/>
    </source>
</evidence>
<dbReference type="InterPro" id="IPR010865">
    <property type="entry name" value="DUF1499"/>
</dbReference>
<reference evidence="1" key="1">
    <citation type="submission" date="2022-08" db="EMBL/GenBank/DDBJ databases">
        <title>Genomic Encyclopedia of Type Strains, Phase III (KMG-III): the genomes of soil and plant-associated and newly described type strains.</title>
        <authorList>
            <person name="Whitman W."/>
        </authorList>
    </citation>
    <scope>NUCLEOTIDE SEQUENCE</scope>
    <source>
        <strain evidence="1">HMT 1</strain>
    </source>
</reference>
<evidence type="ECO:0000313" key="2">
    <source>
        <dbReference type="Proteomes" id="UP001204445"/>
    </source>
</evidence>
<dbReference type="Pfam" id="PF07386">
    <property type="entry name" value="DUF1499"/>
    <property type="match status" value="1"/>
</dbReference>
<accession>A0AAE3L1M6</accession>